<protein>
    <submittedName>
        <fullName evidence="2">Uncharacterized protein</fullName>
    </submittedName>
</protein>
<reference evidence="2" key="1">
    <citation type="submission" date="2022-04" db="EMBL/GenBank/DDBJ databases">
        <title>Roseibium sp. CAU 1639 isolated from mud.</title>
        <authorList>
            <person name="Kim W."/>
        </authorList>
    </citation>
    <scope>NUCLEOTIDE SEQUENCE</scope>
    <source>
        <strain evidence="2">CAU 1639</strain>
    </source>
</reference>
<accession>A0ABT0GW94</accession>
<evidence type="ECO:0000256" key="1">
    <source>
        <dbReference type="SAM" id="SignalP"/>
    </source>
</evidence>
<sequence length="639" mass="69187">MTRKQITLALVAACLCLEGTAATAREDMDRLVLPAQGTSIDLESGLVRKNGVAGLCVEKVSRAGPNTLVVAKSPGDDIPLITLNGAPSDMDLDGTGARLGTLQATRDGALVWLRHFKTGNKQTELLEDGAVRYSWPAGNVVRLLRATGSDFVLLVDVPGQQSRLQKWPRETRSTQEAAPVTLVNFDGCVPARLRFDKHHVWARMSCDRGRGDGIYRIELDGGAIEKPVNRSETAEFVSLPKGAESDGQIAVATVSGSEAGLHFYFAVKGLLLAQAGEVRACSSDAEGLQSWNQSYRLRALASLFEKTDVSAFADLAVKSMSLTLAAQDGANDREGLTTPACGWSSRIYSGEGKDRLSLMINQAVIANALHKGCKDLGAACPARLRDQIGQTAGCLAEAFEPDFDVEAGLYRIREDIDFRFSGEVAPWNWQLSFAGLLRALPDKNLTLRANTIFDRFLKEVKRDADGSLWRYWPESYYREKGLDPSGIRDQRFEDTGHAGISLMALAGQAGTIDASLAAALKDRARFLLGFGPETPRDLDGSGPRGTRWFPAGGWADIAPEALGEAYAGPVPGAQSADALYAYASLFDPASDFDLRLDLLLCSDACVPYRSLSYDSWHAFLDNNPFFVLSRNGPSNPREN</sequence>
<gene>
    <name evidence="2" type="ORF">M0H32_16225</name>
</gene>
<comment type="caution">
    <text evidence="2">The sequence shown here is derived from an EMBL/GenBank/DDBJ whole genome shotgun (WGS) entry which is preliminary data.</text>
</comment>
<organism evidence="2 3">
    <name type="scientific">Roseibium sediminicola</name>
    <dbReference type="NCBI Taxonomy" id="2933272"/>
    <lineage>
        <taxon>Bacteria</taxon>
        <taxon>Pseudomonadati</taxon>
        <taxon>Pseudomonadota</taxon>
        <taxon>Alphaproteobacteria</taxon>
        <taxon>Hyphomicrobiales</taxon>
        <taxon>Stappiaceae</taxon>
        <taxon>Roseibium</taxon>
    </lineage>
</organism>
<keyword evidence="1" id="KW-0732">Signal</keyword>
<dbReference type="EMBL" id="JALNMJ010000011">
    <property type="protein sequence ID" value="MCK7613715.1"/>
    <property type="molecule type" value="Genomic_DNA"/>
</dbReference>
<name>A0ABT0GW94_9HYPH</name>
<proteinExistence type="predicted"/>
<evidence type="ECO:0000313" key="3">
    <source>
        <dbReference type="Proteomes" id="UP001431221"/>
    </source>
</evidence>
<keyword evidence="3" id="KW-1185">Reference proteome</keyword>
<feature type="signal peptide" evidence="1">
    <location>
        <begin position="1"/>
        <end position="24"/>
    </location>
</feature>
<dbReference type="RefSeq" id="WP_248155864.1">
    <property type="nucleotide sequence ID" value="NZ_JALNMJ010000011.1"/>
</dbReference>
<feature type="chain" id="PRO_5045172377" evidence="1">
    <location>
        <begin position="25"/>
        <end position="639"/>
    </location>
</feature>
<evidence type="ECO:0000313" key="2">
    <source>
        <dbReference type="EMBL" id="MCK7613715.1"/>
    </source>
</evidence>
<dbReference type="Proteomes" id="UP001431221">
    <property type="component" value="Unassembled WGS sequence"/>
</dbReference>